<organism evidence="3 4">
    <name type="scientific">Stylosanthes scabra</name>
    <dbReference type="NCBI Taxonomy" id="79078"/>
    <lineage>
        <taxon>Eukaryota</taxon>
        <taxon>Viridiplantae</taxon>
        <taxon>Streptophyta</taxon>
        <taxon>Embryophyta</taxon>
        <taxon>Tracheophyta</taxon>
        <taxon>Spermatophyta</taxon>
        <taxon>Magnoliopsida</taxon>
        <taxon>eudicotyledons</taxon>
        <taxon>Gunneridae</taxon>
        <taxon>Pentapetalae</taxon>
        <taxon>rosids</taxon>
        <taxon>fabids</taxon>
        <taxon>Fabales</taxon>
        <taxon>Fabaceae</taxon>
        <taxon>Papilionoideae</taxon>
        <taxon>50 kb inversion clade</taxon>
        <taxon>dalbergioids sensu lato</taxon>
        <taxon>Dalbergieae</taxon>
        <taxon>Pterocarpus clade</taxon>
        <taxon>Stylosanthes</taxon>
    </lineage>
</organism>
<evidence type="ECO:0000259" key="2">
    <source>
        <dbReference type="Pfam" id="PF01693"/>
    </source>
</evidence>
<evidence type="ECO:0000313" key="4">
    <source>
        <dbReference type="Proteomes" id="UP001341840"/>
    </source>
</evidence>
<feature type="region of interest" description="Disordered" evidence="1">
    <location>
        <begin position="61"/>
        <end position="89"/>
    </location>
</feature>
<dbReference type="EMBL" id="JASCZI010241688">
    <property type="protein sequence ID" value="MED6204895.1"/>
    <property type="molecule type" value="Genomic_DNA"/>
</dbReference>
<accession>A0ABU6Y3F1</accession>
<reference evidence="3 4" key="1">
    <citation type="journal article" date="2023" name="Plants (Basel)">
        <title>Bridging the Gap: Combining Genomics and Transcriptomics Approaches to Understand Stylosanthes scabra, an Orphan Legume from the Brazilian Caatinga.</title>
        <authorList>
            <person name="Ferreira-Neto J.R.C."/>
            <person name="da Silva M.D."/>
            <person name="Binneck E."/>
            <person name="de Melo N.F."/>
            <person name="da Silva R.H."/>
            <person name="de Melo A.L.T.M."/>
            <person name="Pandolfi V."/>
            <person name="Bustamante F.O."/>
            <person name="Brasileiro-Vidal A.C."/>
            <person name="Benko-Iseppon A.M."/>
        </authorList>
    </citation>
    <scope>NUCLEOTIDE SEQUENCE [LARGE SCALE GENOMIC DNA]</scope>
    <source>
        <tissue evidence="3">Leaves</tissue>
    </source>
</reference>
<evidence type="ECO:0000313" key="3">
    <source>
        <dbReference type="EMBL" id="MED6204895.1"/>
    </source>
</evidence>
<name>A0ABU6Y3F1_9FABA</name>
<protein>
    <recommendedName>
        <fullName evidence="2">Ribonuclease H1 N-terminal domain-containing protein</fullName>
    </recommendedName>
</protein>
<feature type="compositionally biased region" description="Polar residues" evidence="1">
    <location>
        <begin position="61"/>
        <end position="72"/>
    </location>
</feature>
<comment type="caution">
    <text evidence="3">The sequence shown here is derived from an EMBL/GenBank/DDBJ whole genome shotgun (WGS) entry which is preliminary data.</text>
</comment>
<dbReference type="InterPro" id="IPR011320">
    <property type="entry name" value="RNase_H1_N"/>
</dbReference>
<feature type="domain" description="Ribonuclease H1 N-terminal" evidence="2">
    <location>
        <begin position="8"/>
        <end position="29"/>
    </location>
</feature>
<proteinExistence type="predicted"/>
<dbReference type="Proteomes" id="UP001341840">
    <property type="component" value="Unassembled WGS sequence"/>
</dbReference>
<keyword evidence="4" id="KW-1185">Reference proteome</keyword>
<dbReference type="SUPFAM" id="SSF55658">
    <property type="entry name" value="L9 N-domain-like"/>
    <property type="match status" value="1"/>
</dbReference>
<evidence type="ECO:0000256" key="1">
    <source>
        <dbReference type="SAM" id="MobiDB-lite"/>
    </source>
</evidence>
<dbReference type="InterPro" id="IPR037056">
    <property type="entry name" value="RNase_H1_N_sf"/>
</dbReference>
<sequence length="234" mass="26451">MEDGRYQYYAVRKGRCPGIYTSWAECDKHDGKDSKAPVEGPAYVDAETVQTRLELLQVSSGVTRPGSYGSSKTGDRVSSETTSGSKTERTRIVLEEDMVHMLGRCCSALNIPDPYFYRRETRCRKGDWGVAVAVSLPENERGLSINAFGGVFTDEGEAMQDAAFKLIEKLIETEDLVIRDFNFRIVQRLQAEITELNRRLEMPINERVRELEKANNMMKAELEAFHEACSGYKV</sequence>
<dbReference type="Gene3D" id="3.40.970.10">
    <property type="entry name" value="Ribonuclease H1, N-terminal domain"/>
    <property type="match status" value="1"/>
</dbReference>
<dbReference type="InterPro" id="IPR009027">
    <property type="entry name" value="Ribosomal_bL9/RNase_H1_N"/>
</dbReference>
<gene>
    <name evidence="3" type="ORF">PIB30_012942</name>
</gene>
<dbReference type="Pfam" id="PF01693">
    <property type="entry name" value="Cauli_VI"/>
    <property type="match status" value="1"/>
</dbReference>